<evidence type="ECO:0000256" key="1">
    <source>
        <dbReference type="SAM" id="MobiDB-lite"/>
    </source>
</evidence>
<feature type="compositionally biased region" description="Basic and acidic residues" evidence="1">
    <location>
        <begin position="387"/>
        <end position="405"/>
    </location>
</feature>
<keyword evidence="3" id="KW-1185">Reference proteome</keyword>
<reference evidence="3" key="1">
    <citation type="submission" date="2024-06" db="EMBL/GenBank/DDBJ databases">
        <title>Multi-omics analyses provide insights into the biosynthesis of the anticancer antibiotic pleurotin in Hohenbuehelia grisea.</title>
        <authorList>
            <person name="Weaver J.A."/>
            <person name="Alberti F."/>
        </authorList>
    </citation>
    <scope>NUCLEOTIDE SEQUENCE [LARGE SCALE GENOMIC DNA]</scope>
    <source>
        <strain evidence="3">T-177</strain>
    </source>
</reference>
<feature type="compositionally biased region" description="Polar residues" evidence="1">
    <location>
        <begin position="366"/>
        <end position="381"/>
    </location>
</feature>
<comment type="caution">
    <text evidence="2">The sequence shown here is derived from an EMBL/GenBank/DDBJ whole genome shotgun (WGS) entry which is preliminary data.</text>
</comment>
<feature type="region of interest" description="Disordered" evidence="1">
    <location>
        <begin position="366"/>
        <end position="437"/>
    </location>
</feature>
<evidence type="ECO:0000313" key="2">
    <source>
        <dbReference type="EMBL" id="KAL0956717.1"/>
    </source>
</evidence>
<dbReference type="Proteomes" id="UP001556367">
    <property type="component" value="Unassembled WGS sequence"/>
</dbReference>
<sequence>MEGRTKIVQMVIGGTTQYPTMVQGMPGDVEKKLEKRAVDFVWDDKTSNPVSKNMLYAPIKQGGRNLLDIKARNEAIRITWLKEYLKLSPEHATWAYFVDELFALNVPKSDKNVPWETRMNPMLQTWKTHRGNQSETPKYIRELLKTATKHNVRLEGLYFSKEVLQQMPIWYHKEADARIRLLNHSKAAKCLRENHRIKTAGDTEALAEKGNTPYHCNRNNCKCQNCKDVRTGSHCRTPNTCYKKAKELLDTLPRKWDPRKATSEKEIEALKAKLTTNIEGGAIFDPINAVKGNLAGAFRIFTKGKTGKGLPPKAKHLCTDEDPQLIVATDGSCTVIGLTKSYPMFSRFSPLLAACYEHPSGFIPSTFTTGPHRPPQSQCSELSPRPRYPDRTPEPTIRDGLRRISAEPATSPDIRPPIHPPLRTMDRLPPLDVVLDP</sequence>
<proteinExistence type="predicted"/>
<accession>A0ABR3JN18</accession>
<dbReference type="EMBL" id="JASNQZ010000006">
    <property type="protein sequence ID" value="KAL0956717.1"/>
    <property type="molecule type" value="Genomic_DNA"/>
</dbReference>
<gene>
    <name evidence="2" type="ORF">HGRIS_002839</name>
</gene>
<name>A0ABR3JN18_9AGAR</name>
<evidence type="ECO:0000313" key="3">
    <source>
        <dbReference type="Proteomes" id="UP001556367"/>
    </source>
</evidence>
<organism evidence="2 3">
    <name type="scientific">Hohenbuehelia grisea</name>
    <dbReference type="NCBI Taxonomy" id="104357"/>
    <lineage>
        <taxon>Eukaryota</taxon>
        <taxon>Fungi</taxon>
        <taxon>Dikarya</taxon>
        <taxon>Basidiomycota</taxon>
        <taxon>Agaricomycotina</taxon>
        <taxon>Agaricomycetes</taxon>
        <taxon>Agaricomycetidae</taxon>
        <taxon>Agaricales</taxon>
        <taxon>Pleurotineae</taxon>
        <taxon>Pleurotaceae</taxon>
        <taxon>Hohenbuehelia</taxon>
    </lineage>
</organism>
<protein>
    <submittedName>
        <fullName evidence="2">Uncharacterized protein</fullName>
    </submittedName>
</protein>